<dbReference type="AlphaFoldDB" id="A0A3N1HI46"/>
<dbReference type="InterPro" id="IPR003593">
    <property type="entry name" value="AAA+_ATPase"/>
</dbReference>
<dbReference type="GO" id="GO:0046677">
    <property type="term" value="P:response to antibiotic"/>
    <property type="evidence" value="ECO:0007669"/>
    <property type="project" value="UniProtKB-KW"/>
</dbReference>
<comment type="subcellular location">
    <subcellularLocation>
        <location evidence="1">Cell membrane</location>
        <topology evidence="1">Peripheral membrane protein</topology>
    </subcellularLocation>
</comment>
<dbReference type="InterPro" id="IPR003439">
    <property type="entry name" value="ABC_transporter-like_ATP-bd"/>
</dbReference>
<evidence type="ECO:0000313" key="9">
    <source>
        <dbReference type="Proteomes" id="UP000268727"/>
    </source>
</evidence>
<dbReference type="Pfam" id="PF00005">
    <property type="entry name" value="ABC_tran"/>
    <property type="match status" value="1"/>
</dbReference>
<evidence type="ECO:0000256" key="2">
    <source>
        <dbReference type="ARBA" id="ARBA00005417"/>
    </source>
</evidence>
<dbReference type="InterPro" id="IPR050763">
    <property type="entry name" value="ABC_transporter_ATP-binding"/>
</dbReference>
<comment type="caution">
    <text evidence="8">The sequence shown here is derived from an EMBL/GenBank/DDBJ whole genome shotgun (WGS) entry which is preliminary data.</text>
</comment>
<organism evidence="8 9">
    <name type="scientific">Saccharothrix texasensis</name>
    <dbReference type="NCBI Taxonomy" id="103734"/>
    <lineage>
        <taxon>Bacteria</taxon>
        <taxon>Bacillati</taxon>
        <taxon>Actinomycetota</taxon>
        <taxon>Actinomycetes</taxon>
        <taxon>Pseudonocardiales</taxon>
        <taxon>Pseudonocardiaceae</taxon>
        <taxon>Saccharothrix</taxon>
    </lineage>
</organism>
<keyword evidence="9" id="KW-1185">Reference proteome</keyword>
<dbReference type="PROSITE" id="PS50893">
    <property type="entry name" value="ABC_TRANSPORTER_2"/>
    <property type="match status" value="1"/>
</dbReference>
<reference evidence="8 9" key="1">
    <citation type="submission" date="2018-11" db="EMBL/GenBank/DDBJ databases">
        <title>Sequencing the genomes of 1000 actinobacteria strains.</title>
        <authorList>
            <person name="Klenk H.-P."/>
        </authorList>
    </citation>
    <scope>NUCLEOTIDE SEQUENCE [LARGE SCALE GENOMIC DNA]</scope>
    <source>
        <strain evidence="8 9">DSM 44231</strain>
    </source>
</reference>
<dbReference type="PANTHER" id="PTHR42711">
    <property type="entry name" value="ABC TRANSPORTER ATP-BINDING PROTEIN"/>
    <property type="match status" value="1"/>
</dbReference>
<accession>A0A3N1HI46</accession>
<dbReference type="InterPro" id="IPR027417">
    <property type="entry name" value="P-loop_NTPase"/>
</dbReference>
<dbReference type="RefSeq" id="WP_123747182.1">
    <property type="nucleotide sequence ID" value="NZ_RJKM01000001.1"/>
</dbReference>
<comment type="similarity">
    <text evidence="2">Belongs to the ABC transporter superfamily.</text>
</comment>
<evidence type="ECO:0000256" key="6">
    <source>
        <dbReference type="ARBA" id="ARBA00023251"/>
    </source>
</evidence>
<evidence type="ECO:0000256" key="1">
    <source>
        <dbReference type="ARBA" id="ARBA00004202"/>
    </source>
</evidence>
<keyword evidence="5 8" id="KW-0067">ATP-binding</keyword>
<feature type="domain" description="ABC transporter" evidence="7">
    <location>
        <begin position="4"/>
        <end position="238"/>
    </location>
</feature>
<keyword evidence="6" id="KW-0046">Antibiotic resistance</keyword>
<dbReference type="GO" id="GO:0005886">
    <property type="term" value="C:plasma membrane"/>
    <property type="evidence" value="ECO:0007669"/>
    <property type="project" value="UniProtKB-SubCell"/>
</dbReference>
<gene>
    <name evidence="8" type="ORF">EDD40_7685</name>
</gene>
<dbReference type="Gene3D" id="3.40.50.300">
    <property type="entry name" value="P-loop containing nucleotide triphosphate hydrolases"/>
    <property type="match status" value="1"/>
</dbReference>
<dbReference type="GO" id="GO:0016887">
    <property type="term" value="F:ATP hydrolysis activity"/>
    <property type="evidence" value="ECO:0007669"/>
    <property type="project" value="InterPro"/>
</dbReference>
<dbReference type="PANTHER" id="PTHR42711:SF5">
    <property type="entry name" value="ABC TRANSPORTER ATP-BINDING PROTEIN NATA"/>
    <property type="match status" value="1"/>
</dbReference>
<protein>
    <submittedName>
        <fullName evidence="8">ABC-2 type transport system ATP-binding protein</fullName>
    </submittedName>
</protein>
<dbReference type="EMBL" id="RJKM01000001">
    <property type="protein sequence ID" value="ROP42189.1"/>
    <property type="molecule type" value="Genomic_DNA"/>
</dbReference>
<dbReference type="SMART" id="SM00382">
    <property type="entry name" value="AAA"/>
    <property type="match status" value="1"/>
</dbReference>
<evidence type="ECO:0000259" key="7">
    <source>
        <dbReference type="PROSITE" id="PS50893"/>
    </source>
</evidence>
<keyword evidence="3" id="KW-0813">Transport</keyword>
<proteinExistence type="inferred from homology"/>
<dbReference type="GO" id="GO:0005524">
    <property type="term" value="F:ATP binding"/>
    <property type="evidence" value="ECO:0007669"/>
    <property type="project" value="UniProtKB-KW"/>
</dbReference>
<sequence length="317" mass="34799">MAVIELDHVTKSYKSRGRRTLANDDVSLHVDEGEVFGLFGHNGAGKTTIVNQLLGLLKPDSGSIVIDGQDIVKNRNLGRYLCSVQPQSKTPLGELTPRSVTRVMGQLRGISPEEVDRRTTELFEKLDITQWADVQGTKLSGGVLRLTGFCMAAVAPGRAVILDEPTNDVDPVRRRYLWSAIRDLTKDGTAVVVVTHSIREAENTVDTMAVLNEGKVLKQGNARQIRGEAAGNRMKLEAVAKATEDRFEKPGWGEGLKISDGELTLTFERELASEALKWAAEQRDRGLLAEYSLTEITLEDMYIELVGSRGAVEGAQR</sequence>
<dbReference type="OrthoDB" id="9804819at2"/>
<dbReference type="Proteomes" id="UP000268727">
    <property type="component" value="Unassembled WGS sequence"/>
</dbReference>
<evidence type="ECO:0000256" key="3">
    <source>
        <dbReference type="ARBA" id="ARBA00022448"/>
    </source>
</evidence>
<evidence type="ECO:0000256" key="4">
    <source>
        <dbReference type="ARBA" id="ARBA00022741"/>
    </source>
</evidence>
<evidence type="ECO:0000256" key="5">
    <source>
        <dbReference type="ARBA" id="ARBA00022840"/>
    </source>
</evidence>
<evidence type="ECO:0000313" key="8">
    <source>
        <dbReference type="EMBL" id="ROP42189.1"/>
    </source>
</evidence>
<name>A0A3N1HI46_9PSEU</name>
<keyword evidence="4" id="KW-0547">Nucleotide-binding</keyword>
<dbReference type="SUPFAM" id="SSF52540">
    <property type="entry name" value="P-loop containing nucleoside triphosphate hydrolases"/>
    <property type="match status" value="1"/>
</dbReference>